<keyword evidence="3" id="KW-1185">Reference proteome</keyword>
<proteinExistence type="predicted"/>
<accession>A0A540X7Y9</accession>
<dbReference type="EMBL" id="VIFM01000008">
    <property type="protein sequence ID" value="TQF17332.1"/>
    <property type="molecule type" value="Genomic_DNA"/>
</dbReference>
<comment type="caution">
    <text evidence="2">The sequence shown here is derived from an EMBL/GenBank/DDBJ whole genome shotgun (WGS) entry which is preliminary data.</text>
</comment>
<sequence length="205" mass="21750">MSRIDGGNRSSSPKSSVSERSSTERPDSASKGAQQSPGKKDLPAHQAVRPFQGRSDFEPDRRPTPRATPAINAALAPAASEASAIAGADAELELLSEFPDADAQGGLASAMLHAHADEPASQARIVERLKQDGRLESLFGEVFREGNPYVEQPHRAAVVRALDTAMARGTVTSDDLRTFTRGAYAQEWQQIGSELSTSDAGPSKP</sequence>
<feature type="region of interest" description="Disordered" evidence="1">
    <location>
        <begin position="1"/>
        <end position="83"/>
    </location>
</feature>
<dbReference type="Proteomes" id="UP000315369">
    <property type="component" value="Unassembled WGS sequence"/>
</dbReference>
<feature type="compositionally biased region" description="Low complexity" evidence="1">
    <location>
        <begin position="10"/>
        <end position="20"/>
    </location>
</feature>
<reference evidence="2 3" key="1">
    <citation type="submission" date="2019-06" db="EMBL/GenBank/DDBJ databases">
        <authorList>
            <person name="Livingstone P."/>
            <person name="Whitworth D."/>
        </authorList>
    </citation>
    <scope>NUCLEOTIDE SEQUENCE [LARGE SCALE GENOMIC DNA]</scope>
    <source>
        <strain evidence="2 3">AM401</strain>
    </source>
</reference>
<evidence type="ECO:0000256" key="1">
    <source>
        <dbReference type="SAM" id="MobiDB-lite"/>
    </source>
</evidence>
<dbReference type="AlphaFoldDB" id="A0A540X7Y9"/>
<protein>
    <submittedName>
        <fullName evidence="2">Uncharacterized protein</fullName>
    </submittedName>
</protein>
<dbReference type="OrthoDB" id="5382022at2"/>
<evidence type="ECO:0000313" key="2">
    <source>
        <dbReference type="EMBL" id="TQF17332.1"/>
    </source>
</evidence>
<name>A0A540X7Y9_9BACT</name>
<feature type="compositionally biased region" description="Low complexity" evidence="1">
    <location>
        <begin position="65"/>
        <end position="83"/>
    </location>
</feature>
<gene>
    <name evidence="2" type="ORF">FJV41_03340</name>
</gene>
<dbReference type="RefSeq" id="WP_141640934.1">
    <property type="nucleotide sequence ID" value="NZ_VIFM01000008.1"/>
</dbReference>
<organism evidence="2 3">
    <name type="scientific">Myxococcus llanfairpwllgwyngyllgogerychwyrndrobwllllantysiliogogogochensis</name>
    <dbReference type="NCBI Taxonomy" id="2590453"/>
    <lineage>
        <taxon>Bacteria</taxon>
        <taxon>Pseudomonadati</taxon>
        <taxon>Myxococcota</taxon>
        <taxon>Myxococcia</taxon>
        <taxon>Myxococcales</taxon>
        <taxon>Cystobacterineae</taxon>
        <taxon>Myxococcaceae</taxon>
        <taxon>Myxococcus</taxon>
    </lineage>
</organism>
<evidence type="ECO:0000313" key="3">
    <source>
        <dbReference type="Proteomes" id="UP000315369"/>
    </source>
</evidence>